<dbReference type="SMART" id="SM00490">
    <property type="entry name" value="HELICc"/>
    <property type="match status" value="1"/>
</dbReference>
<evidence type="ECO:0000256" key="3">
    <source>
        <dbReference type="ARBA" id="ARBA00022806"/>
    </source>
</evidence>
<evidence type="ECO:0000256" key="5">
    <source>
        <dbReference type="ARBA" id="ARBA00038437"/>
    </source>
</evidence>
<dbReference type="GO" id="GO:0005829">
    <property type="term" value="C:cytosol"/>
    <property type="evidence" value="ECO:0007669"/>
    <property type="project" value="TreeGrafter"/>
</dbReference>
<evidence type="ECO:0000259" key="8">
    <source>
        <dbReference type="PROSITE" id="PS51192"/>
    </source>
</evidence>
<dbReference type="SUPFAM" id="SSF52540">
    <property type="entry name" value="P-loop containing nucleoside triphosphate hydrolases"/>
    <property type="match status" value="1"/>
</dbReference>
<evidence type="ECO:0000313" key="12">
    <source>
        <dbReference type="Proteomes" id="UP000287233"/>
    </source>
</evidence>
<feature type="compositionally biased region" description="Basic residues" evidence="7">
    <location>
        <begin position="397"/>
        <end position="407"/>
    </location>
</feature>
<dbReference type="PANTHER" id="PTHR47959">
    <property type="entry name" value="ATP-DEPENDENT RNA HELICASE RHLE-RELATED"/>
    <property type="match status" value="1"/>
</dbReference>
<gene>
    <name evidence="11" type="ORF">BIP78_0393</name>
</gene>
<evidence type="ECO:0000313" key="11">
    <source>
        <dbReference type="EMBL" id="QAA76159.1"/>
    </source>
</evidence>
<dbReference type="PROSITE" id="PS51192">
    <property type="entry name" value="HELICASE_ATP_BIND_1"/>
    <property type="match status" value="1"/>
</dbReference>
<dbReference type="CDD" id="cd00268">
    <property type="entry name" value="DEADc"/>
    <property type="match status" value="1"/>
</dbReference>
<dbReference type="InterPro" id="IPR011545">
    <property type="entry name" value="DEAD/DEAH_box_helicase_dom"/>
</dbReference>
<dbReference type="InterPro" id="IPR001650">
    <property type="entry name" value="Helicase_C-like"/>
</dbReference>
<proteinExistence type="inferred from homology"/>
<accession>A0A410FSI6</accession>
<evidence type="ECO:0000256" key="1">
    <source>
        <dbReference type="ARBA" id="ARBA00022741"/>
    </source>
</evidence>
<evidence type="ECO:0000256" key="6">
    <source>
        <dbReference type="PROSITE-ProRule" id="PRU00552"/>
    </source>
</evidence>
<protein>
    <submittedName>
        <fullName evidence="11">ATP-dependent RNA helicase RhlE</fullName>
    </submittedName>
</protein>
<evidence type="ECO:0000259" key="10">
    <source>
        <dbReference type="PROSITE" id="PS51195"/>
    </source>
</evidence>
<dbReference type="GO" id="GO:0016787">
    <property type="term" value="F:hydrolase activity"/>
    <property type="evidence" value="ECO:0007669"/>
    <property type="project" value="UniProtKB-KW"/>
</dbReference>
<sequence>MKFQEFSFHPRIESGIKAVGYVQPTPIQEKAIPVVLAGRDLIGVAQTGTGKTAAFVLPILQHLAERERGHVRALILAPTRELAEQIHQVVCALGKELGIRSVAAYGGVNKRPQVMALRRGAEVVIACPGRLLDLHGDRAIDLSRVEVLVLDEADRMCDMGFLPDIRRILTLLPRARQTLFFSATMPPEIRRLAGSILRDPATVEVDAAAPAKTVSHAFYPITEGRKRDLLLALLRGPATGRVLVFTRTRSRTQSLASYLSRSGFAAAAIEGDMSQRDRQEALDGFRSGKYAVLVATDVAARGIDVEDITHVINFDMPDSVDAYTHRVGRTGRISKTGQALTLSAPTDKLLRRWVEKAVGKPIASCRLEGFDYGVAATSAQVSPAHAHQSRMGAPRSRYGRRRTYLRQ</sequence>
<comment type="similarity">
    <text evidence="5">Belongs to the DEAD box helicase family.</text>
</comment>
<feature type="region of interest" description="Disordered" evidence="7">
    <location>
        <begin position="381"/>
        <end position="407"/>
    </location>
</feature>
<dbReference type="SMART" id="SM00487">
    <property type="entry name" value="DEXDc"/>
    <property type="match status" value="1"/>
</dbReference>
<dbReference type="Gene3D" id="3.40.50.300">
    <property type="entry name" value="P-loop containing nucleotide triphosphate hydrolases"/>
    <property type="match status" value="2"/>
</dbReference>
<evidence type="ECO:0000256" key="4">
    <source>
        <dbReference type="ARBA" id="ARBA00022840"/>
    </source>
</evidence>
<keyword evidence="1" id="KW-0547">Nucleotide-binding</keyword>
<dbReference type="Proteomes" id="UP000287233">
    <property type="component" value="Chromosome"/>
</dbReference>
<organism evidence="11 12">
    <name type="scientific">Bipolaricaulis sibiricus</name>
    <dbReference type="NCBI Taxonomy" id="2501609"/>
    <lineage>
        <taxon>Bacteria</taxon>
        <taxon>Candidatus Bipolaricaulota</taxon>
        <taxon>Candidatus Bipolaricaulia</taxon>
        <taxon>Candidatus Bipolaricaulales</taxon>
        <taxon>Candidatus Bipolaricaulaceae</taxon>
        <taxon>Candidatus Bipolaricaulis</taxon>
    </lineage>
</organism>
<keyword evidence="4" id="KW-0067">ATP-binding</keyword>
<dbReference type="GO" id="GO:0003724">
    <property type="term" value="F:RNA helicase activity"/>
    <property type="evidence" value="ECO:0007669"/>
    <property type="project" value="InterPro"/>
</dbReference>
<evidence type="ECO:0000259" key="9">
    <source>
        <dbReference type="PROSITE" id="PS51194"/>
    </source>
</evidence>
<dbReference type="InterPro" id="IPR027417">
    <property type="entry name" value="P-loop_NTPase"/>
</dbReference>
<dbReference type="CDD" id="cd18787">
    <property type="entry name" value="SF2_C_DEAD"/>
    <property type="match status" value="1"/>
</dbReference>
<evidence type="ECO:0000256" key="7">
    <source>
        <dbReference type="SAM" id="MobiDB-lite"/>
    </source>
</evidence>
<dbReference type="GO" id="GO:0005524">
    <property type="term" value="F:ATP binding"/>
    <property type="evidence" value="ECO:0007669"/>
    <property type="project" value="UniProtKB-KW"/>
</dbReference>
<dbReference type="PROSITE" id="PS51195">
    <property type="entry name" value="Q_MOTIF"/>
    <property type="match status" value="1"/>
</dbReference>
<dbReference type="GO" id="GO:0003676">
    <property type="term" value="F:nucleic acid binding"/>
    <property type="evidence" value="ECO:0007669"/>
    <property type="project" value="InterPro"/>
</dbReference>
<dbReference type="PANTHER" id="PTHR47959:SF13">
    <property type="entry name" value="ATP-DEPENDENT RNA HELICASE RHLE"/>
    <property type="match status" value="1"/>
</dbReference>
<dbReference type="PROSITE" id="PS51194">
    <property type="entry name" value="HELICASE_CTER"/>
    <property type="match status" value="1"/>
</dbReference>
<dbReference type="AlphaFoldDB" id="A0A410FSI6"/>
<dbReference type="InterPro" id="IPR044742">
    <property type="entry name" value="DEAD/DEAH_RhlB"/>
</dbReference>
<dbReference type="EMBL" id="CP034928">
    <property type="protein sequence ID" value="QAA76159.1"/>
    <property type="molecule type" value="Genomic_DNA"/>
</dbReference>
<dbReference type="InterPro" id="IPR014014">
    <property type="entry name" value="RNA_helicase_DEAD_Q_motif"/>
</dbReference>
<feature type="domain" description="Helicase ATP-binding" evidence="8">
    <location>
        <begin position="32"/>
        <end position="203"/>
    </location>
</feature>
<keyword evidence="3 11" id="KW-0347">Helicase</keyword>
<evidence type="ECO:0000256" key="2">
    <source>
        <dbReference type="ARBA" id="ARBA00022801"/>
    </source>
</evidence>
<dbReference type="InterPro" id="IPR014001">
    <property type="entry name" value="Helicase_ATP-bd"/>
</dbReference>
<feature type="domain" description="DEAD-box RNA helicase Q" evidence="10">
    <location>
        <begin position="1"/>
        <end position="29"/>
    </location>
</feature>
<keyword evidence="2" id="KW-0378">Hydrolase</keyword>
<dbReference type="InterPro" id="IPR050079">
    <property type="entry name" value="DEAD_box_RNA_helicase"/>
</dbReference>
<reference evidence="12" key="1">
    <citation type="submission" date="2018-12" db="EMBL/GenBank/DDBJ databases">
        <title>Complete genome sequence of an uncultured bacterium of the candidate phylum Bipolaricaulota.</title>
        <authorList>
            <person name="Kadnikov V.V."/>
            <person name="Mardanov A.V."/>
            <person name="Beletsky A.V."/>
            <person name="Frank Y.A."/>
            <person name="Karnachuk O.V."/>
            <person name="Ravin N.V."/>
        </authorList>
    </citation>
    <scope>NUCLEOTIDE SEQUENCE [LARGE SCALE GENOMIC DNA]</scope>
</reference>
<dbReference type="Pfam" id="PF00271">
    <property type="entry name" value="Helicase_C"/>
    <property type="match status" value="1"/>
</dbReference>
<feature type="domain" description="Helicase C-terminal" evidence="9">
    <location>
        <begin position="225"/>
        <end position="373"/>
    </location>
</feature>
<dbReference type="Pfam" id="PF00270">
    <property type="entry name" value="DEAD"/>
    <property type="match status" value="1"/>
</dbReference>
<feature type="short sequence motif" description="Q motif" evidence="6">
    <location>
        <begin position="1"/>
        <end position="29"/>
    </location>
</feature>
<dbReference type="KEGG" id="bih:BIP78_0393"/>
<name>A0A410FSI6_BIPS1</name>